<gene>
    <name evidence="2" type="ORF">EXJ73_06835</name>
</gene>
<reference evidence="2" key="1">
    <citation type="submission" date="2019-02" db="EMBL/GenBank/DDBJ databases">
        <title>Draft genome of the type strain Pelomonas aquatica CCUG 52575T.</title>
        <authorList>
            <person name="Gomila M."/>
            <person name="Lalucat J."/>
        </authorList>
    </citation>
    <scope>NUCLEOTIDE SEQUENCE</scope>
    <source>
        <strain evidence="2">CCUG 52575</strain>
    </source>
</reference>
<dbReference type="Proteomes" id="UP001152766">
    <property type="component" value="Unassembled WGS sequence"/>
</dbReference>
<evidence type="ECO:0008006" key="4">
    <source>
        <dbReference type="Google" id="ProtNLM"/>
    </source>
</evidence>
<sequence>MAAAAAGRHRAQPPARRPPGLDGGRAHARPARPHAPPGRPAAGMPGRPLRRRAGPRRQAAGLLRGARRHRPVHQQPHQLRLLCRPARVRRADRRRRPAGRAALPLDAWQRDGPVQPAVRPGGLALRAARPLRRAAGRQMAGLVAGRPHRTGGHDAMKALPAMLLLGAALSACTTVGNGRVQTLQAAEADRLLHPGQTTRAEAERLLGTGSALRFDGGWSTSHYVYRNGLPRFLDFVPVVGLVTSAIDTPETELVLLFDPDGMLRKFKLRRHG</sequence>
<dbReference type="EMBL" id="SGUG01000008">
    <property type="protein sequence ID" value="MDG0862187.1"/>
    <property type="molecule type" value="Genomic_DNA"/>
</dbReference>
<name>A0A9X4LGP9_9BURK</name>
<accession>A0A9X4LGP9</accession>
<comment type="caution">
    <text evidence="2">The sequence shown here is derived from an EMBL/GenBank/DDBJ whole genome shotgun (WGS) entry which is preliminary data.</text>
</comment>
<keyword evidence="3" id="KW-1185">Reference proteome</keyword>
<organism evidence="2 3">
    <name type="scientific">Pelomonas aquatica</name>
    <dbReference type="NCBI Taxonomy" id="431058"/>
    <lineage>
        <taxon>Bacteria</taxon>
        <taxon>Pseudomonadati</taxon>
        <taxon>Pseudomonadota</taxon>
        <taxon>Betaproteobacteria</taxon>
        <taxon>Burkholderiales</taxon>
        <taxon>Sphaerotilaceae</taxon>
        <taxon>Roseateles</taxon>
    </lineage>
</organism>
<proteinExistence type="predicted"/>
<evidence type="ECO:0000313" key="3">
    <source>
        <dbReference type="Proteomes" id="UP001152766"/>
    </source>
</evidence>
<evidence type="ECO:0000256" key="1">
    <source>
        <dbReference type="SAM" id="MobiDB-lite"/>
    </source>
</evidence>
<protein>
    <recommendedName>
        <fullName evidence="4">Lipoprotein SmpA/OmlA domain-containing protein</fullName>
    </recommendedName>
</protein>
<dbReference type="AlphaFoldDB" id="A0A9X4LGP9"/>
<evidence type="ECO:0000313" key="2">
    <source>
        <dbReference type="EMBL" id="MDG0862187.1"/>
    </source>
</evidence>
<feature type="region of interest" description="Disordered" evidence="1">
    <location>
        <begin position="1"/>
        <end position="78"/>
    </location>
</feature>